<evidence type="ECO:0000259" key="3">
    <source>
        <dbReference type="Pfam" id="PF17161"/>
    </source>
</evidence>
<organism evidence="4 5">
    <name type="scientific">Pseudalgibacter alginicilyticus</name>
    <dbReference type="NCBI Taxonomy" id="1736674"/>
    <lineage>
        <taxon>Bacteria</taxon>
        <taxon>Pseudomonadati</taxon>
        <taxon>Bacteroidota</taxon>
        <taxon>Flavobacteriia</taxon>
        <taxon>Flavobacteriales</taxon>
        <taxon>Flavobacteriaceae</taxon>
        <taxon>Pseudalgibacter</taxon>
    </lineage>
</organism>
<dbReference type="InterPro" id="IPR032530">
    <property type="entry name" value="DUF4957"/>
</dbReference>
<keyword evidence="1" id="KW-0732">Signal</keyword>
<dbReference type="RefSeq" id="WP_054728859.1">
    <property type="nucleotide sequence ID" value="NZ_CP012898.1"/>
</dbReference>
<evidence type="ECO:0000256" key="1">
    <source>
        <dbReference type="SAM" id="SignalP"/>
    </source>
</evidence>
<evidence type="ECO:0008006" key="6">
    <source>
        <dbReference type="Google" id="ProtNLM"/>
    </source>
</evidence>
<dbReference type="InterPro" id="IPR033427">
    <property type="entry name" value="DUF5123"/>
</dbReference>
<dbReference type="STRING" id="1736674.APS56_12705"/>
<dbReference type="InterPro" id="IPR011050">
    <property type="entry name" value="Pectin_lyase_fold/virulence"/>
</dbReference>
<feature type="chain" id="PRO_5006042615" description="DUF5123 domain-containing protein" evidence="1">
    <location>
        <begin position="26"/>
        <end position="550"/>
    </location>
</feature>
<keyword evidence="5" id="KW-1185">Reference proteome</keyword>
<dbReference type="Pfam" id="PF17161">
    <property type="entry name" value="DUF5123"/>
    <property type="match status" value="1"/>
</dbReference>
<feature type="signal peptide" evidence="1">
    <location>
        <begin position="1"/>
        <end position="25"/>
    </location>
</feature>
<feature type="domain" description="DUF4957" evidence="2">
    <location>
        <begin position="276"/>
        <end position="406"/>
    </location>
</feature>
<accession>A0A0P0CID9</accession>
<evidence type="ECO:0000313" key="4">
    <source>
        <dbReference type="EMBL" id="ALJ05938.1"/>
    </source>
</evidence>
<dbReference type="OrthoDB" id="691503at2"/>
<feature type="domain" description="DUF5123" evidence="3">
    <location>
        <begin position="422"/>
        <end position="546"/>
    </location>
</feature>
<name>A0A0P0CID9_9FLAO</name>
<evidence type="ECO:0000313" key="5">
    <source>
        <dbReference type="Proteomes" id="UP000057981"/>
    </source>
</evidence>
<reference evidence="4 5" key="1">
    <citation type="submission" date="2015-10" db="EMBL/GenBank/DDBJ databases">
        <authorList>
            <person name="Gilbert D.G."/>
        </authorList>
    </citation>
    <scope>NUCLEOTIDE SEQUENCE [LARGE SCALE GENOMIC DNA]</scope>
    <source>
        <strain evidence="5">HZ-22</strain>
    </source>
</reference>
<dbReference type="EMBL" id="CP012898">
    <property type="protein sequence ID" value="ALJ05938.1"/>
    <property type="molecule type" value="Genomic_DNA"/>
</dbReference>
<gene>
    <name evidence="4" type="ORF">APS56_12705</name>
</gene>
<dbReference type="Proteomes" id="UP000057981">
    <property type="component" value="Chromosome"/>
</dbReference>
<sequence>MKNKKNIFNIKTVIFMCLVVAIFNACDKDNDETFEKTRLFRPVLNEELTAEGNTIIVNMGKLKEAVGYTIEVSRDTFATIEYTVKSDDNYLLLDSNTVGEELFWNTLYQVRSIAHSSDSQYDSKYSDLGNVRTERFPSILNVPTTNDVIDVAARVSWSTENSGAAVTGIKVFSADDLRLETPLFSEISVSPEEQEAGESFVYGLDPETIYQIGIYSGEELRGWVKYTTRVPDIDPNGPNVIDIRDNEYSSAVLDAMYTAPDNSVILVKRGVEYAAPTISLDKSITIRAAYGFGDKKAQLLFSGSFDLVEYASVNHLRFVDLELRSTNWDSKYLLDLGKRGSIGEVNFENCYITNFRGVLKIKAADITVDNYIINNSIVDSINGYGIAGQDHAGSVLNNIKFSNSTINRAGYFIISRNNSKSIIVEDCTIANILEVQRPMFRYRQSGQDNVTDGIIIRNCIIGHAWDRAGDGTTAIRGTDGLEDTFFNTPNNYTVSDFSWEAYPILTLPVGNAGITQEDLWEDPDNNNFTIKNSGFIGKYDTGDPRWRVQL</sequence>
<protein>
    <recommendedName>
        <fullName evidence="6">DUF5123 domain-containing protein</fullName>
    </recommendedName>
</protein>
<dbReference type="SUPFAM" id="SSF51126">
    <property type="entry name" value="Pectin lyase-like"/>
    <property type="match status" value="1"/>
</dbReference>
<evidence type="ECO:0000259" key="2">
    <source>
        <dbReference type="Pfam" id="PF16318"/>
    </source>
</evidence>
<dbReference type="Pfam" id="PF16318">
    <property type="entry name" value="DUF4957"/>
    <property type="match status" value="1"/>
</dbReference>
<proteinExistence type="predicted"/>
<dbReference type="AlphaFoldDB" id="A0A0P0CID9"/>
<dbReference type="KEGG" id="ahz:APS56_12705"/>